<sequence>MEVVRRRCGPLVSRCLSSDPRETGIHRDKYTIQCLTRFADALPVTQILPMLLNPVLGRRRCIAGSVDRPGPDRQPRTETRGGTAVPLLSYHHPNLPAWPAVLKPATINTKGQHCARRSFIHTISFHNEQTPVNCISKQIRTNRLSIPCEHPQHSSITKPTGVVIANVLIILYS</sequence>
<dbReference type="EMBL" id="AFRT01000784">
    <property type="protein sequence ID" value="ELU42595.1"/>
    <property type="molecule type" value="Genomic_DNA"/>
</dbReference>
<accession>L8WX77</accession>
<keyword evidence="2" id="KW-1185">Reference proteome</keyword>
<comment type="caution">
    <text evidence="1">The sequence shown here is derived from an EMBL/GenBank/DDBJ whole genome shotgun (WGS) entry which is preliminary data.</text>
</comment>
<dbReference type="Proteomes" id="UP000011668">
    <property type="component" value="Unassembled WGS sequence"/>
</dbReference>
<organism evidence="1 2">
    <name type="scientific">Thanatephorus cucumeris (strain AG1-IA)</name>
    <name type="common">Rice sheath blight fungus</name>
    <name type="synonym">Rhizoctonia solani</name>
    <dbReference type="NCBI Taxonomy" id="983506"/>
    <lineage>
        <taxon>Eukaryota</taxon>
        <taxon>Fungi</taxon>
        <taxon>Dikarya</taxon>
        <taxon>Basidiomycota</taxon>
        <taxon>Agaricomycotina</taxon>
        <taxon>Agaricomycetes</taxon>
        <taxon>Cantharellales</taxon>
        <taxon>Ceratobasidiaceae</taxon>
        <taxon>Rhizoctonia</taxon>
        <taxon>Rhizoctonia solani AG-1</taxon>
    </lineage>
</organism>
<evidence type="ECO:0000313" key="2">
    <source>
        <dbReference type="Proteomes" id="UP000011668"/>
    </source>
</evidence>
<dbReference type="AlphaFoldDB" id="L8WX77"/>
<name>L8WX77_THACA</name>
<evidence type="ECO:0000313" key="1">
    <source>
        <dbReference type="EMBL" id="ELU42595.1"/>
    </source>
</evidence>
<gene>
    <name evidence="1" type="ORF">AG1IA_03375</name>
</gene>
<reference evidence="1 2" key="1">
    <citation type="journal article" date="2013" name="Nat. Commun.">
        <title>The evolution and pathogenic mechanisms of the rice sheath blight pathogen.</title>
        <authorList>
            <person name="Zheng A."/>
            <person name="Lin R."/>
            <person name="Xu L."/>
            <person name="Qin P."/>
            <person name="Tang C."/>
            <person name="Ai P."/>
            <person name="Zhang D."/>
            <person name="Liu Y."/>
            <person name="Sun Z."/>
            <person name="Feng H."/>
            <person name="Wang Y."/>
            <person name="Chen Y."/>
            <person name="Liang X."/>
            <person name="Fu R."/>
            <person name="Li Q."/>
            <person name="Zhang J."/>
            <person name="Yu X."/>
            <person name="Xie Z."/>
            <person name="Ding L."/>
            <person name="Guan P."/>
            <person name="Tang J."/>
            <person name="Liang Y."/>
            <person name="Wang S."/>
            <person name="Deng Q."/>
            <person name="Li S."/>
            <person name="Zhu J."/>
            <person name="Wang L."/>
            <person name="Liu H."/>
            <person name="Li P."/>
        </authorList>
    </citation>
    <scope>NUCLEOTIDE SEQUENCE [LARGE SCALE GENOMIC DNA]</scope>
    <source>
        <strain evidence="2">AG-1 IA</strain>
    </source>
</reference>
<protein>
    <submittedName>
        <fullName evidence="1">Uncharacterized protein</fullName>
    </submittedName>
</protein>
<proteinExistence type="predicted"/>
<dbReference type="HOGENOM" id="CLU_1548660_0_0_1"/>